<keyword evidence="1" id="KW-0812">Transmembrane</keyword>
<keyword evidence="1" id="KW-0472">Membrane</keyword>
<evidence type="ECO:0000256" key="1">
    <source>
        <dbReference type="SAM" id="Phobius"/>
    </source>
</evidence>
<dbReference type="RefSeq" id="WP_229738030.1">
    <property type="nucleotide sequence ID" value="NZ_BMGI01000001.1"/>
</dbReference>
<feature type="transmembrane region" description="Helical" evidence="1">
    <location>
        <begin position="62"/>
        <end position="81"/>
    </location>
</feature>
<organism evidence="2 3">
    <name type="scientific">Sinisalibacter lacisalsi</name>
    <dbReference type="NCBI Taxonomy" id="1526570"/>
    <lineage>
        <taxon>Bacteria</taxon>
        <taxon>Pseudomonadati</taxon>
        <taxon>Pseudomonadota</taxon>
        <taxon>Alphaproteobacteria</taxon>
        <taxon>Rhodobacterales</taxon>
        <taxon>Roseobacteraceae</taxon>
        <taxon>Sinisalibacter</taxon>
    </lineage>
</organism>
<keyword evidence="1" id="KW-1133">Transmembrane helix</keyword>
<evidence type="ECO:0000313" key="2">
    <source>
        <dbReference type="EMBL" id="GGD24806.1"/>
    </source>
</evidence>
<protein>
    <submittedName>
        <fullName evidence="2">Uncharacterized protein</fullName>
    </submittedName>
</protein>
<feature type="transmembrane region" description="Helical" evidence="1">
    <location>
        <begin position="152"/>
        <end position="169"/>
    </location>
</feature>
<evidence type="ECO:0000313" key="3">
    <source>
        <dbReference type="Proteomes" id="UP000617355"/>
    </source>
</evidence>
<name>A0ABQ1QG67_9RHOB</name>
<dbReference type="Proteomes" id="UP000617355">
    <property type="component" value="Unassembled WGS sequence"/>
</dbReference>
<reference evidence="3" key="1">
    <citation type="journal article" date="2019" name="Int. J. Syst. Evol. Microbiol.">
        <title>The Global Catalogue of Microorganisms (GCM) 10K type strain sequencing project: providing services to taxonomists for standard genome sequencing and annotation.</title>
        <authorList>
            <consortium name="The Broad Institute Genomics Platform"/>
            <consortium name="The Broad Institute Genome Sequencing Center for Infectious Disease"/>
            <person name="Wu L."/>
            <person name="Ma J."/>
        </authorList>
    </citation>
    <scope>NUCLEOTIDE SEQUENCE [LARGE SCALE GENOMIC DNA]</scope>
    <source>
        <strain evidence="3">CGMCC 1.12922</strain>
    </source>
</reference>
<accession>A0ABQ1QG67</accession>
<keyword evidence="3" id="KW-1185">Reference proteome</keyword>
<proteinExistence type="predicted"/>
<feature type="transmembrane region" description="Helical" evidence="1">
    <location>
        <begin position="118"/>
        <end position="140"/>
    </location>
</feature>
<comment type="caution">
    <text evidence="2">The sequence shown here is derived from an EMBL/GenBank/DDBJ whole genome shotgun (WGS) entry which is preliminary data.</text>
</comment>
<feature type="transmembrane region" description="Helical" evidence="1">
    <location>
        <begin position="87"/>
        <end position="106"/>
    </location>
</feature>
<sequence>MPERAPTAAAAAGGGVGTLVANIFIMALAWAVAWALADFVSQIGIFGLENLSYDLEIMRQNAAGGVIGGALAGFSLSLLFFGATVWGWLRIGVTIVFWVLSELFLVRNWDSLGIETIEGFLVIIGLFGLLYGLIFALLLVGQKPGWGNVVRVPVAAIALMLAAVLGRYLQYGALG</sequence>
<dbReference type="EMBL" id="BMGI01000001">
    <property type="protein sequence ID" value="GGD24806.1"/>
    <property type="molecule type" value="Genomic_DNA"/>
</dbReference>
<feature type="transmembrane region" description="Helical" evidence="1">
    <location>
        <begin position="20"/>
        <end position="41"/>
    </location>
</feature>
<gene>
    <name evidence="2" type="ORF">GCM10011358_06570</name>
</gene>